<organism evidence="1 2">
    <name type="scientific">Amycolatopsis pretoriensis</name>
    <dbReference type="NCBI Taxonomy" id="218821"/>
    <lineage>
        <taxon>Bacteria</taxon>
        <taxon>Bacillati</taxon>
        <taxon>Actinomycetota</taxon>
        <taxon>Actinomycetes</taxon>
        <taxon>Pseudonocardiales</taxon>
        <taxon>Pseudonocardiaceae</taxon>
        <taxon>Amycolatopsis</taxon>
    </lineage>
</organism>
<sequence>MSPDAPAGLLGSTVVQLPVKPGLVGLYLGNVIVPGRFEPHRIQGFAGRAEDVAELDTAAMIRNYGLGKIPGWGPLDHLYLLRFTAGHTFPFRTSYGSTDREIAHELGMARVYPPPYLGTGYFPGVDHPLPEYVLQLTEIPAGAELLVRRGDNTEERLAQYHSRKVGWIPDQKDVFGEAAFFSPPVSLPPLVRRGYTARYRGGDFDAEFAGPARVVLHPLPGAAAPADFGETYGFRMKAVDQVELDDLTFVRTLCRWRGGTFELLGRTRDTADLHLADEDYLTARDLGLSEVDYRVWRKTVPANELTDVRTESVPVPLEGQFQ</sequence>
<dbReference type="Proteomes" id="UP000198878">
    <property type="component" value="Unassembled WGS sequence"/>
</dbReference>
<proteinExistence type="predicted"/>
<evidence type="ECO:0000313" key="1">
    <source>
        <dbReference type="EMBL" id="SEF30563.1"/>
    </source>
</evidence>
<evidence type="ECO:0000313" key="2">
    <source>
        <dbReference type="Proteomes" id="UP000198878"/>
    </source>
</evidence>
<gene>
    <name evidence="1" type="ORF">SAMN05421837_105279</name>
</gene>
<dbReference type="RefSeq" id="WP_086682210.1">
    <property type="nucleotide sequence ID" value="NZ_FNUJ01000005.1"/>
</dbReference>
<protein>
    <submittedName>
        <fullName evidence="1">Uncharacterized protein</fullName>
    </submittedName>
</protein>
<dbReference type="AlphaFoldDB" id="A0A1H5QWS9"/>
<keyword evidence="2" id="KW-1185">Reference proteome</keyword>
<dbReference type="EMBL" id="FNUJ01000005">
    <property type="protein sequence ID" value="SEF30563.1"/>
    <property type="molecule type" value="Genomic_DNA"/>
</dbReference>
<accession>A0A1H5QWS9</accession>
<dbReference type="STRING" id="218821.SAMN05421837_105279"/>
<reference evidence="2" key="1">
    <citation type="submission" date="2016-10" db="EMBL/GenBank/DDBJ databases">
        <authorList>
            <person name="Varghese N."/>
            <person name="Submissions S."/>
        </authorList>
    </citation>
    <scope>NUCLEOTIDE SEQUENCE [LARGE SCALE GENOMIC DNA]</scope>
    <source>
        <strain evidence="2">DSM 44654</strain>
    </source>
</reference>
<dbReference type="OrthoDB" id="3669293at2"/>
<name>A0A1H5QWS9_9PSEU</name>